<evidence type="ECO:0000259" key="6">
    <source>
        <dbReference type="PROSITE" id="PS50112"/>
    </source>
</evidence>
<dbReference type="AlphaFoldDB" id="A0A0K2V9L6"/>
<reference evidence="7" key="1">
    <citation type="submission" date="2014-05" db="EMBL/GenBank/DDBJ databases">
        <authorList>
            <person name="Chronopoulou M."/>
        </authorList>
    </citation>
    <scope>NUCLEOTIDE SEQUENCE</scope>
    <source>
        <tissue evidence="7">Whole organism</tissue>
    </source>
</reference>
<evidence type="ECO:0000313" key="7">
    <source>
        <dbReference type="EMBL" id="CDW46626.1"/>
    </source>
</evidence>
<evidence type="ECO:0000256" key="1">
    <source>
        <dbReference type="ARBA" id="ARBA00023015"/>
    </source>
</evidence>
<keyword evidence="1" id="KW-0805">Transcription regulation</keyword>
<feature type="region of interest" description="Disordered" evidence="5">
    <location>
        <begin position="1"/>
        <end position="27"/>
    </location>
</feature>
<keyword evidence="3" id="KW-0804">Transcription</keyword>
<organism evidence="7">
    <name type="scientific">Lepeophtheirus salmonis</name>
    <name type="common">Salmon louse</name>
    <name type="synonym">Caligus salmonis</name>
    <dbReference type="NCBI Taxonomy" id="72036"/>
    <lineage>
        <taxon>Eukaryota</taxon>
        <taxon>Metazoa</taxon>
        <taxon>Ecdysozoa</taxon>
        <taxon>Arthropoda</taxon>
        <taxon>Crustacea</taxon>
        <taxon>Multicrustacea</taxon>
        <taxon>Hexanauplia</taxon>
        <taxon>Copepoda</taxon>
        <taxon>Siphonostomatoida</taxon>
        <taxon>Caligidae</taxon>
        <taxon>Lepeophtheirus</taxon>
    </lineage>
</organism>
<proteinExistence type="predicted"/>
<keyword evidence="4" id="KW-0539">Nucleus</keyword>
<accession>A0A0K2V9L6</accession>
<dbReference type="InterPro" id="IPR001067">
    <property type="entry name" value="Nuc_translocat"/>
</dbReference>
<evidence type="ECO:0000256" key="3">
    <source>
        <dbReference type="ARBA" id="ARBA00023163"/>
    </source>
</evidence>
<dbReference type="OrthoDB" id="71302at2759"/>
<dbReference type="InterPro" id="IPR035965">
    <property type="entry name" value="PAS-like_dom_sf"/>
</dbReference>
<dbReference type="PROSITE" id="PS50112">
    <property type="entry name" value="PAS"/>
    <property type="match status" value="1"/>
</dbReference>
<dbReference type="GO" id="GO:0005667">
    <property type="term" value="C:transcription regulator complex"/>
    <property type="evidence" value="ECO:0007669"/>
    <property type="project" value="InterPro"/>
</dbReference>
<keyword evidence="2" id="KW-0238">DNA-binding</keyword>
<dbReference type="PANTHER" id="PTHR23042">
    <property type="entry name" value="CIRCADIAN PROTEIN CLOCK/ARNT/BMAL/PAS"/>
    <property type="match status" value="1"/>
</dbReference>
<dbReference type="NCBIfam" id="TIGR00229">
    <property type="entry name" value="sensory_box"/>
    <property type="match status" value="1"/>
</dbReference>
<evidence type="ECO:0000256" key="2">
    <source>
        <dbReference type="ARBA" id="ARBA00023125"/>
    </source>
</evidence>
<dbReference type="InterPro" id="IPR050933">
    <property type="entry name" value="Circadian_TF"/>
</dbReference>
<dbReference type="GO" id="GO:0003700">
    <property type="term" value="F:DNA-binding transcription factor activity"/>
    <property type="evidence" value="ECO:0007669"/>
    <property type="project" value="InterPro"/>
</dbReference>
<sequence>MHPKDISKLKEQLSSSEASNKKKSKSSVLRTSMLRNFCCGSRRSFFCRMKIKSETQSLSNSDPPYPLQPIHSPPQQNINDKRYVVMHCTGYLKSWSPNKAKSTLVSESSSVNNNDNVTCLVTVARIQPELNHVIVQNQNSSFPNFQSRFSVDGKFTYVDQMATIILGYVPQEIEGSSIYEYLQSDDIAIISEFYKNSLKTREEILTTPYRMKTKSGKFHWFESTFKRFLNPWTKEIECIIAKNQLLKWDPSVVEEQETSNGLAQKSDSTSYELQNNPGIQAEAVPESKIIYPSNDELNMTYSNSIGCKYMEEPSSSVNHLNSNSSMNSVRMNDAFLNGQEDASVSAIMSLLESDGGVAGNVDLSSYTIP</sequence>
<dbReference type="GO" id="GO:0005737">
    <property type="term" value="C:cytoplasm"/>
    <property type="evidence" value="ECO:0007669"/>
    <property type="project" value="InterPro"/>
</dbReference>
<dbReference type="GO" id="GO:0045944">
    <property type="term" value="P:positive regulation of transcription by RNA polymerase II"/>
    <property type="evidence" value="ECO:0007669"/>
    <property type="project" value="UniProtKB-ARBA"/>
</dbReference>
<evidence type="ECO:0000256" key="5">
    <source>
        <dbReference type="SAM" id="MobiDB-lite"/>
    </source>
</evidence>
<protein>
    <submittedName>
        <fullName evidence="7">CYCLE [Tribolium castaneum]</fullName>
    </submittedName>
</protein>
<dbReference type="EMBL" id="HACA01029265">
    <property type="protein sequence ID" value="CDW46626.1"/>
    <property type="molecule type" value="Transcribed_RNA"/>
</dbReference>
<dbReference type="SMART" id="SM00091">
    <property type="entry name" value="PAS"/>
    <property type="match status" value="1"/>
</dbReference>
<dbReference type="Pfam" id="PF14598">
    <property type="entry name" value="PAS_11"/>
    <property type="match status" value="1"/>
</dbReference>
<dbReference type="GO" id="GO:0003677">
    <property type="term" value="F:DNA binding"/>
    <property type="evidence" value="ECO:0007669"/>
    <property type="project" value="UniProtKB-KW"/>
</dbReference>
<dbReference type="GO" id="GO:0005634">
    <property type="term" value="C:nucleus"/>
    <property type="evidence" value="ECO:0007669"/>
    <property type="project" value="InterPro"/>
</dbReference>
<dbReference type="InterPro" id="IPR000014">
    <property type="entry name" value="PAS"/>
</dbReference>
<name>A0A0K2V9L6_LEPSM</name>
<dbReference type="CDD" id="cd00130">
    <property type="entry name" value="PAS"/>
    <property type="match status" value="1"/>
</dbReference>
<dbReference type="PRINTS" id="PR00785">
    <property type="entry name" value="NCTRNSLOCATR"/>
</dbReference>
<dbReference type="SUPFAM" id="SSF55785">
    <property type="entry name" value="PYP-like sensor domain (PAS domain)"/>
    <property type="match status" value="1"/>
</dbReference>
<feature type="compositionally biased region" description="Basic and acidic residues" evidence="5">
    <location>
        <begin position="1"/>
        <end position="11"/>
    </location>
</feature>
<evidence type="ECO:0000256" key="4">
    <source>
        <dbReference type="ARBA" id="ARBA00023242"/>
    </source>
</evidence>
<dbReference type="Gene3D" id="3.30.450.20">
    <property type="entry name" value="PAS domain"/>
    <property type="match status" value="2"/>
</dbReference>
<feature type="domain" description="PAS" evidence="6">
    <location>
        <begin position="150"/>
        <end position="201"/>
    </location>
</feature>